<organism evidence="2 3">
    <name type="scientific">Exophiala bonariae</name>
    <dbReference type="NCBI Taxonomy" id="1690606"/>
    <lineage>
        <taxon>Eukaryota</taxon>
        <taxon>Fungi</taxon>
        <taxon>Dikarya</taxon>
        <taxon>Ascomycota</taxon>
        <taxon>Pezizomycotina</taxon>
        <taxon>Eurotiomycetes</taxon>
        <taxon>Chaetothyriomycetidae</taxon>
        <taxon>Chaetothyriales</taxon>
        <taxon>Herpotrichiellaceae</taxon>
        <taxon>Exophiala</taxon>
    </lineage>
</organism>
<proteinExistence type="predicted"/>
<comment type="caution">
    <text evidence="2">The sequence shown here is derived from an EMBL/GenBank/DDBJ whole genome shotgun (WGS) entry which is preliminary data.</text>
</comment>
<evidence type="ECO:0000313" key="2">
    <source>
        <dbReference type="EMBL" id="KAK5061169.1"/>
    </source>
</evidence>
<gene>
    <name evidence="2" type="ORF">LTR84_007711</name>
</gene>
<keyword evidence="1" id="KW-0732">Signal</keyword>
<dbReference type="SUPFAM" id="SSF54427">
    <property type="entry name" value="NTF2-like"/>
    <property type="match status" value="1"/>
</dbReference>
<accession>A0AAV9NNI6</accession>
<dbReference type="Proteomes" id="UP001358417">
    <property type="component" value="Unassembled WGS sequence"/>
</dbReference>
<dbReference type="GeneID" id="89975876"/>
<evidence type="ECO:0000256" key="1">
    <source>
        <dbReference type="SAM" id="SignalP"/>
    </source>
</evidence>
<keyword evidence="3" id="KW-1185">Reference proteome</keyword>
<feature type="signal peptide" evidence="1">
    <location>
        <begin position="1"/>
        <end position="26"/>
    </location>
</feature>
<reference evidence="2 3" key="1">
    <citation type="submission" date="2023-08" db="EMBL/GenBank/DDBJ databases">
        <title>Black Yeasts Isolated from many extreme environments.</title>
        <authorList>
            <person name="Coleine C."/>
            <person name="Stajich J.E."/>
            <person name="Selbmann L."/>
        </authorList>
    </citation>
    <scope>NUCLEOTIDE SEQUENCE [LARGE SCALE GENOMIC DNA]</scope>
    <source>
        <strain evidence="2 3">CCFEE 5792</strain>
    </source>
</reference>
<dbReference type="AlphaFoldDB" id="A0AAV9NNI6"/>
<name>A0AAV9NNI6_9EURO</name>
<evidence type="ECO:0000313" key="3">
    <source>
        <dbReference type="Proteomes" id="UP001358417"/>
    </source>
</evidence>
<dbReference type="InterPro" id="IPR032710">
    <property type="entry name" value="NTF2-like_dom_sf"/>
</dbReference>
<dbReference type="Gene3D" id="3.10.450.50">
    <property type="match status" value="1"/>
</dbReference>
<dbReference type="RefSeq" id="XP_064710266.1">
    <property type="nucleotide sequence ID" value="XM_064851263.1"/>
</dbReference>
<feature type="chain" id="PRO_5043508104" evidence="1">
    <location>
        <begin position="27"/>
        <end position="179"/>
    </location>
</feature>
<dbReference type="EMBL" id="JAVRRD010000003">
    <property type="protein sequence ID" value="KAK5061169.1"/>
    <property type="molecule type" value="Genomic_DNA"/>
</dbReference>
<protein>
    <submittedName>
        <fullName evidence="2">Uncharacterized protein</fullName>
    </submittedName>
</protein>
<sequence length="179" mass="19853">MLTPSLGKSPGEAVIWLLVAILAVWSTSDQYQASNQYQYQHKHKRNQQQHLYHGYSSSSGYSALRVGIMVEAHPYQPTPPAVDATADETRDFVESLFTAVALDDFGQSFTAALSDSLVWTVKGSSPIAATYSEKQFYIDKVLTPLWAVLVSLPVPIVEHIVVDKEWAVINWRSEGLVGK</sequence>